<keyword evidence="2" id="KW-1185">Reference proteome</keyword>
<gene>
    <name evidence="1" type="ORF">GALMADRAFT_223848</name>
</gene>
<sequence length="59" mass="6456">MRYLHPSGLHTGAAFVDSNSPANVQLPKSGWLPLSLRGLWAHSWLISPPSFRLSCTLLA</sequence>
<evidence type="ECO:0000313" key="2">
    <source>
        <dbReference type="Proteomes" id="UP000027222"/>
    </source>
</evidence>
<accession>A0A067T621</accession>
<organism evidence="1 2">
    <name type="scientific">Galerina marginata (strain CBS 339.88)</name>
    <dbReference type="NCBI Taxonomy" id="685588"/>
    <lineage>
        <taxon>Eukaryota</taxon>
        <taxon>Fungi</taxon>
        <taxon>Dikarya</taxon>
        <taxon>Basidiomycota</taxon>
        <taxon>Agaricomycotina</taxon>
        <taxon>Agaricomycetes</taxon>
        <taxon>Agaricomycetidae</taxon>
        <taxon>Agaricales</taxon>
        <taxon>Agaricineae</taxon>
        <taxon>Strophariaceae</taxon>
        <taxon>Galerina</taxon>
    </lineage>
</organism>
<proteinExistence type="predicted"/>
<dbReference type="AlphaFoldDB" id="A0A067T621"/>
<evidence type="ECO:0000313" key="1">
    <source>
        <dbReference type="EMBL" id="KDR78571.1"/>
    </source>
</evidence>
<dbReference type="HOGENOM" id="CLU_2960938_0_0_1"/>
<reference evidence="2" key="1">
    <citation type="journal article" date="2014" name="Proc. Natl. Acad. Sci. U.S.A.">
        <title>Extensive sampling of basidiomycete genomes demonstrates inadequacy of the white-rot/brown-rot paradigm for wood decay fungi.</title>
        <authorList>
            <person name="Riley R."/>
            <person name="Salamov A.A."/>
            <person name="Brown D.W."/>
            <person name="Nagy L.G."/>
            <person name="Floudas D."/>
            <person name="Held B.W."/>
            <person name="Levasseur A."/>
            <person name="Lombard V."/>
            <person name="Morin E."/>
            <person name="Otillar R."/>
            <person name="Lindquist E.A."/>
            <person name="Sun H."/>
            <person name="LaButti K.M."/>
            <person name="Schmutz J."/>
            <person name="Jabbour D."/>
            <person name="Luo H."/>
            <person name="Baker S.E."/>
            <person name="Pisabarro A.G."/>
            <person name="Walton J.D."/>
            <person name="Blanchette R.A."/>
            <person name="Henrissat B."/>
            <person name="Martin F."/>
            <person name="Cullen D."/>
            <person name="Hibbett D.S."/>
            <person name="Grigoriev I.V."/>
        </authorList>
    </citation>
    <scope>NUCLEOTIDE SEQUENCE [LARGE SCALE GENOMIC DNA]</scope>
    <source>
        <strain evidence="2">CBS 339.88</strain>
    </source>
</reference>
<name>A0A067T621_GALM3</name>
<protein>
    <submittedName>
        <fullName evidence="1">Uncharacterized protein</fullName>
    </submittedName>
</protein>
<dbReference type="EMBL" id="KL142374">
    <property type="protein sequence ID" value="KDR78571.1"/>
    <property type="molecule type" value="Genomic_DNA"/>
</dbReference>
<dbReference type="Proteomes" id="UP000027222">
    <property type="component" value="Unassembled WGS sequence"/>
</dbReference>